<evidence type="ECO:0000313" key="3">
    <source>
        <dbReference type="Proteomes" id="UP001295684"/>
    </source>
</evidence>
<keyword evidence="3" id="KW-1185">Reference proteome</keyword>
<reference evidence="2" key="1">
    <citation type="submission" date="2023-07" db="EMBL/GenBank/DDBJ databases">
        <authorList>
            <consortium name="AG Swart"/>
            <person name="Singh M."/>
            <person name="Singh A."/>
            <person name="Seah K."/>
            <person name="Emmerich C."/>
        </authorList>
    </citation>
    <scope>NUCLEOTIDE SEQUENCE</scope>
    <source>
        <strain evidence="2">DP1</strain>
    </source>
</reference>
<keyword evidence="1" id="KW-0472">Membrane</keyword>
<evidence type="ECO:0000313" key="2">
    <source>
        <dbReference type="EMBL" id="CAI2361190.1"/>
    </source>
</evidence>
<sequence>MGLFRYSFLSIFLRALTSRNENFLQLSFWILSINFLYPVFHSTLTSKAVTLLSRLDRIFGSIIRRSSNWITPCFSRALIAAKSFLSCFLSHLIIFLLFLGERGKSNCASSSISSTLKSSPIDCAYLFSSSCTSIFGSFSIKVLLVARSSFINSELAQLLSVVFIKPVFESKAFFEFLWVLSGRSIGFSCSLKFIFDGIFCSISCSRRSQTSSVDICVSILCFSLNGFKSLFCFIAFEKSCMLQINKFLCKFEALNLCKAQLIGCWYSP</sequence>
<dbReference type="Proteomes" id="UP001295684">
    <property type="component" value="Unassembled WGS sequence"/>
</dbReference>
<keyword evidence="1" id="KW-1133">Transmembrane helix</keyword>
<accession>A0AAD1U4F8</accession>
<comment type="caution">
    <text evidence="2">The sequence shown here is derived from an EMBL/GenBank/DDBJ whole genome shotgun (WGS) entry which is preliminary data.</text>
</comment>
<protein>
    <submittedName>
        <fullName evidence="2">Uncharacterized protein</fullName>
    </submittedName>
</protein>
<evidence type="ECO:0000256" key="1">
    <source>
        <dbReference type="SAM" id="Phobius"/>
    </source>
</evidence>
<feature type="transmembrane region" description="Helical" evidence="1">
    <location>
        <begin position="73"/>
        <end position="99"/>
    </location>
</feature>
<dbReference type="AlphaFoldDB" id="A0AAD1U4F8"/>
<gene>
    <name evidence="2" type="ORF">ECRASSUSDP1_LOCUS2500</name>
</gene>
<keyword evidence="1" id="KW-0812">Transmembrane</keyword>
<name>A0AAD1U4F8_EUPCR</name>
<feature type="transmembrane region" description="Helical" evidence="1">
    <location>
        <begin position="26"/>
        <end position="52"/>
    </location>
</feature>
<organism evidence="2 3">
    <name type="scientific">Euplotes crassus</name>
    <dbReference type="NCBI Taxonomy" id="5936"/>
    <lineage>
        <taxon>Eukaryota</taxon>
        <taxon>Sar</taxon>
        <taxon>Alveolata</taxon>
        <taxon>Ciliophora</taxon>
        <taxon>Intramacronucleata</taxon>
        <taxon>Spirotrichea</taxon>
        <taxon>Hypotrichia</taxon>
        <taxon>Euplotida</taxon>
        <taxon>Euplotidae</taxon>
        <taxon>Moneuplotes</taxon>
    </lineage>
</organism>
<dbReference type="EMBL" id="CAMPGE010002388">
    <property type="protein sequence ID" value="CAI2361190.1"/>
    <property type="molecule type" value="Genomic_DNA"/>
</dbReference>
<proteinExistence type="predicted"/>